<dbReference type="AlphaFoldDB" id="G4MW21"/>
<keyword evidence="2" id="KW-1185">Reference proteome</keyword>
<evidence type="ECO:0000313" key="2">
    <source>
        <dbReference type="Proteomes" id="UP000009058"/>
    </source>
</evidence>
<gene>
    <name evidence="1" type="ORF">MGG_15615</name>
</gene>
<accession>G4MW21</accession>
<protein>
    <submittedName>
        <fullName evidence="1">Uncharacterized protein</fullName>
    </submittedName>
</protein>
<reference evidence="1 2" key="1">
    <citation type="journal article" date="2005" name="Nature">
        <title>The genome sequence of the rice blast fungus Magnaporthe grisea.</title>
        <authorList>
            <person name="Dean R.A."/>
            <person name="Talbot N.J."/>
            <person name="Ebbole D.J."/>
            <person name="Farman M.L."/>
            <person name="Mitchell T.K."/>
            <person name="Orbach M.J."/>
            <person name="Thon M."/>
            <person name="Kulkarni R."/>
            <person name="Xu J.R."/>
            <person name="Pan H."/>
            <person name="Read N.D."/>
            <person name="Lee Y.H."/>
            <person name="Carbone I."/>
            <person name="Brown D."/>
            <person name="Oh Y.Y."/>
            <person name="Donofrio N."/>
            <person name="Jeong J.S."/>
            <person name="Soanes D.M."/>
            <person name="Djonovic S."/>
            <person name="Kolomiets E."/>
            <person name="Rehmeyer C."/>
            <person name="Li W."/>
            <person name="Harding M."/>
            <person name="Kim S."/>
            <person name="Lebrun M.H."/>
            <person name="Bohnert H."/>
            <person name="Coughlan S."/>
            <person name="Butler J."/>
            <person name="Calvo S."/>
            <person name="Ma L.J."/>
            <person name="Nicol R."/>
            <person name="Purcell S."/>
            <person name="Nusbaum C."/>
            <person name="Galagan J.E."/>
            <person name="Birren B.W."/>
        </authorList>
    </citation>
    <scope>NUCLEOTIDE SEQUENCE [LARGE SCALE GENOMIC DNA]</scope>
    <source>
        <strain evidence="2">70-15 / ATCC MYA-4617 / FGSC 8958</strain>
    </source>
</reference>
<dbReference type="VEuPathDB" id="FungiDB:MGG_15615"/>
<dbReference type="GeneID" id="12987347"/>
<reference key="2">
    <citation type="submission" date="2011-05" db="EMBL/GenBank/DDBJ databases">
        <title>The Genome Sequence of Magnaporthe oryzae 70-15.</title>
        <authorList>
            <consortium name="The Broad Institute Genome Sequencing Platform"/>
            <person name="Ma L.-J."/>
            <person name="Dead R."/>
            <person name="Young S.K."/>
            <person name="Zeng Q."/>
            <person name="Gargeya S."/>
            <person name="Fitzgerald M."/>
            <person name="Haas B."/>
            <person name="Abouelleil A."/>
            <person name="Alvarado L."/>
            <person name="Arachchi H.M."/>
            <person name="Berlin A."/>
            <person name="Brown A."/>
            <person name="Chapman S.B."/>
            <person name="Chen Z."/>
            <person name="Dunbar C."/>
            <person name="Freedman E."/>
            <person name="Gearin G."/>
            <person name="Gellesch M."/>
            <person name="Goldberg J."/>
            <person name="Griggs A."/>
            <person name="Gujja S."/>
            <person name="Heiman D."/>
            <person name="Howarth C."/>
            <person name="Larson L."/>
            <person name="Lui A."/>
            <person name="MacDonald P.J.P."/>
            <person name="Mehta T."/>
            <person name="Montmayeur A."/>
            <person name="Murphy C."/>
            <person name="Neiman D."/>
            <person name="Pearson M."/>
            <person name="Priest M."/>
            <person name="Roberts A."/>
            <person name="Saif S."/>
            <person name="Shea T."/>
            <person name="Shenoy N."/>
            <person name="Sisk P."/>
            <person name="Stolte C."/>
            <person name="Sykes S."/>
            <person name="Yandava C."/>
            <person name="Wortman J."/>
            <person name="Nusbaum C."/>
            <person name="Birren B."/>
        </authorList>
    </citation>
    <scope>NUCLEOTIDE SEQUENCE</scope>
    <source>
        <strain>70-15</strain>
    </source>
</reference>
<dbReference type="RefSeq" id="XP_003713981.1">
    <property type="nucleotide sequence ID" value="XM_003713933.1"/>
</dbReference>
<sequence length="139" mass="14396">MVRLPQSVELGISEINICPVRPFSGLPTPPHLHGSLKRSYGDVGPVGCTHPEGPAAPSHPAAAAQAANFPGISASRHAGSRGLNPARSAAAAADQLIAGFMRRHSDTATICTTLSRLASIPRSLVQIWHSSLATPQINA</sequence>
<proteinExistence type="predicted"/>
<dbReference type="KEGG" id="mgr:MGG_15615"/>
<dbReference type="InParanoid" id="G4MW21"/>
<dbReference type="EMBL" id="CM001232">
    <property type="protein sequence ID" value="EHA54174.1"/>
    <property type="molecule type" value="Genomic_DNA"/>
</dbReference>
<name>G4MW21_PYRO7</name>
<evidence type="ECO:0000313" key="1">
    <source>
        <dbReference type="EMBL" id="EHA54174.1"/>
    </source>
</evidence>
<dbReference type="Proteomes" id="UP000009058">
    <property type="component" value="Chromosome 2"/>
</dbReference>
<organism evidence="1 2">
    <name type="scientific">Pyricularia oryzae (strain 70-15 / ATCC MYA-4617 / FGSC 8958)</name>
    <name type="common">Rice blast fungus</name>
    <name type="synonym">Magnaporthe oryzae</name>
    <dbReference type="NCBI Taxonomy" id="242507"/>
    <lineage>
        <taxon>Eukaryota</taxon>
        <taxon>Fungi</taxon>
        <taxon>Dikarya</taxon>
        <taxon>Ascomycota</taxon>
        <taxon>Pezizomycotina</taxon>
        <taxon>Sordariomycetes</taxon>
        <taxon>Sordariomycetidae</taxon>
        <taxon>Magnaporthales</taxon>
        <taxon>Pyriculariaceae</taxon>
        <taxon>Pyricularia</taxon>
    </lineage>
</organism>
<dbReference type="HOGENOM" id="CLU_1845493_0_0_1"/>